<evidence type="ECO:0000256" key="2">
    <source>
        <dbReference type="ARBA" id="ARBA00008891"/>
    </source>
</evidence>
<feature type="domain" description="Pectinesterase catalytic" evidence="6">
    <location>
        <begin position="12"/>
        <end position="192"/>
    </location>
</feature>
<evidence type="ECO:0000256" key="1">
    <source>
        <dbReference type="ARBA" id="ARBA00005184"/>
    </source>
</evidence>
<comment type="pathway">
    <text evidence="1">Glycan metabolism; pectin degradation; 2-dehydro-3-deoxy-D-gluconate from pectin: step 1/5.</text>
</comment>
<dbReference type="KEGG" id="rarg:115752839"/>
<evidence type="ECO:0000256" key="3">
    <source>
        <dbReference type="ARBA" id="ARBA00013229"/>
    </source>
</evidence>
<evidence type="ECO:0000313" key="7">
    <source>
        <dbReference type="Proteomes" id="UP000827889"/>
    </source>
</evidence>
<dbReference type="GO" id="GO:0030599">
    <property type="term" value="F:pectinesterase activity"/>
    <property type="evidence" value="ECO:0007669"/>
    <property type="project" value="UniProtKB-EC"/>
</dbReference>
<dbReference type="SUPFAM" id="SSF51126">
    <property type="entry name" value="Pectin lyase-like"/>
    <property type="match status" value="1"/>
</dbReference>
<gene>
    <name evidence="8" type="primary">LOC115752839</name>
</gene>
<dbReference type="RefSeq" id="XP_030547085.2">
    <property type="nucleotide sequence ID" value="XM_030691225.2"/>
</dbReference>
<dbReference type="Gene3D" id="2.160.20.10">
    <property type="entry name" value="Single-stranded right-handed beta-helix, Pectin lyase-like"/>
    <property type="match status" value="1"/>
</dbReference>
<dbReference type="InterPro" id="IPR011050">
    <property type="entry name" value="Pectin_lyase_fold/virulence"/>
</dbReference>
<dbReference type="Proteomes" id="UP000827889">
    <property type="component" value="Chromosome 1"/>
</dbReference>
<dbReference type="InterPro" id="IPR012334">
    <property type="entry name" value="Pectin_lyas_fold"/>
</dbReference>
<keyword evidence="7" id="KW-1185">Reference proteome</keyword>
<organism evidence="7 8">
    <name type="scientific">Rhodamnia argentea</name>
    <dbReference type="NCBI Taxonomy" id="178133"/>
    <lineage>
        <taxon>Eukaryota</taxon>
        <taxon>Viridiplantae</taxon>
        <taxon>Streptophyta</taxon>
        <taxon>Embryophyta</taxon>
        <taxon>Tracheophyta</taxon>
        <taxon>Spermatophyta</taxon>
        <taxon>Magnoliopsida</taxon>
        <taxon>eudicotyledons</taxon>
        <taxon>Gunneridae</taxon>
        <taxon>Pentapetalae</taxon>
        <taxon>rosids</taxon>
        <taxon>malvids</taxon>
        <taxon>Myrtales</taxon>
        <taxon>Myrtaceae</taxon>
        <taxon>Myrtoideae</taxon>
        <taxon>Myrteae</taxon>
        <taxon>Australasian group</taxon>
        <taxon>Rhodamnia</taxon>
    </lineage>
</organism>
<dbReference type="UniPathway" id="UPA00545">
    <property type="reaction ID" value="UER00823"/>
</dbReference>
<dbReference type="PANTHER" id="PTHR31321:SF85">
    <property type="entry name" value="PECTINESTERASE CATALYTIC DOMAIN-CONTAINING PROTEIN"/>
    <property type="match status" value="1"/>
</dbReference>
<dbReference type="GO" id="GO:0042545">
    <property type="term" value="P:cell wall modification"/>
    <property type="evidence" value="ECO:0007669"/>
    <property type="project" value="InterPro"/>
</dbReference>
<dbReference type="Pfam" id="PF01095">
    <property type="entry name" value="Pectinesterase"/>
    <property type="match status" value="1"/>
</dbReference>
<dbReference type="PANTHER" id="PTHR31321">
    <property type="entry name" value="ACYL-COA THIOESTER HYDROLASE YBHC-RELATED"/>
    <property type="match status" value="1"/>
</dbReference>
<evidence type="ECO:0000256" key="4">
    <source>
        <dbReference type="ARBA" id="ARBA00022801"/>
    </source>
</evidence>
<keyword evidence="4" id="KW-0378">Hydrolase</keyword>
<evidence type="ECO:0000313" key="8">
    <source>
        <dbReference type="RefSeq" id="XP_030547085.2"/>
    </source>
</evidence>
<accession>A0A8B8QJ56</accession>
<comment type="similarity">
    <text evidence="2">Belongs to the pectinesterase family.</text>
</comment>
<dbReference type="GO" id="GO:0045490">
    <property type="term" value="P:pectin catabolic process"/>
    <property type="evidence" value="ECO:0007669"/>
    <property type="project" value="UniProtKB-UniPathway"/>
</dbReference>
<name>A0A8B8QJ56_9MYRT</name>
<dbReference type="AlphaFoldDB" id="A0A8B8QJ56"/>
<evidence type="ECO:0000256" key="5">
    <source>
        <dbReference type="ARBA" id="ARBA00023085"/>
    </source>
</evidence>
<evidence type="ECO:0000259" key="6">
    <source>
        <dbReference type="Pfam" id="PF01095"/>
    </source>
</evidence>
<proteinExistence type="inferred from homology"/>
<reference evidence="8" key="2">
    <citation type="submission" date="2025-08" db="UniProtKB">
        <authorList>
            <consortium name="RefSeq"/>
        </authorList>
    </citation>
    <scope>IDENTIFICATION</scope>
    <source>
        <tissue evidence="8">Leaf</tissue>
    </source>
</reference>
<dbReference type="EC" id="3.1.1.11" evidence="3"/>
<dbReference type="InterPro" id="IPR000070">
    <property type="entry name" value="Pectinesterase_cat"/>
</dbReference>
<sequence>MTRRGDWSSFKPAPALQVTSDKVSFYQCAFISVQDTLTDFQGRHYFESCYIEGAADFIWGGGQSIYQGCKINASTDILGGGLAGYITAQGRESAADTSGYVFNQGSVVGTGPVYLGRAYRQYSRVVFYKTDLSNVVVPKGWDSWRYAGQEGTITYAEYQCTGPGADMSKRVKWEKTLSGEELQRLTDVNTFINQDGWLQKQPF</sequence>
<keyword evidence="5" id="KW-0063">Aspartyl esterase</keyword>
<protein>
    <recommendedName>
        <fullName evidence="3">pectinesterase</fullName>
        <ecNumber evidence="3">3.1.1.11</ecNumber>
    </recommendedName>
</protein>
<reference evidence="7" key="1">
    <citation type="submission" date="2025-05" db="UniProtKB">
        <authorList>
            <consortium name="RefSeq"/>
        </authorList>
    </citation>
    <scope>NUCLEOTIDE SEQUENCE [LARGE SCALE GENOMIC DNA]</scope>
</reference>
<dbReference type="GeneID" id="115752839"/>